<organism evidence="2 4">
    <name type="scientific">Paracoccus saliphilus</name>
    <dbReference type="NCBI Taxonomy" id="405559"/>
    <lineage>
        <taxon>Bacteria</taxon>
        <taxon>Pseudomonadati</taxon>
        <taxon>Pseudomonadota</taxon>
        <taxon>Alphaproteobacteria</taxon>
        <taxon>Rhodobacterales</taxon>
        <taxon>Paracoccaceae</taxon>
        <taxon>Paracoccus</taxon>
    </lineage>
</organism>
<name>A0AA46A3R6_9RHOB</name>
<protein>
    <submittedName>
        <fullName evidence="3">GNAT family N-acetyltransferase</fullName>
    </submittedName>
    <submittedName>
        <fullName evidence="2">L-amino acid N-acyltransferase YncA</fullName>
    </submittedName>
</protein>
<gene>
    <name evidence="3" type="ORF">JHX88_20880</name>
    <name evidence="2" type="ORF">SAMN05421772_10148</name>
</gene>
<evidence type="ECO:0000313" key="2">
    <source>
        <dbReference type="EMBL" id="SIS49575.1"/>
    </source>
</evidence>
<dbReference type="Proteomes" id="UP001215549">
    <property type="component" value="Chromosome"/>
</dbReference>
<dbReference type="GO" id="GO:0016747">
    <property type="term" value="F:acyltransferase activity, transferring groups other than amino-acyl groups"/>
    <property type="evidence" value="ECO:0007669"/>
    <property type="project" value="InterPro"/>
</dbReference>
<dbReference type="InterPro" id="IPR000182">
    <property type="entry name" value="GNAT_dom"/>
</dbReference>
<proteinExistence type="predicted"/>
<evidence type="ECO:0000313" key="5">
    <source>
        <dbReference type="Proteomes" id="UP001215549"/>
    </source>
</evidence>
<evidence type="ECO:0000313" key="3">
    <source>
        <dbReference type="EMBL" id="WCR03194.1"/>
    </source>
</evidence>
<reference evidence="3 5" key="2">
    <citation type="submission" date="2021-01" db="EMBL/GenBank/DDBJ databases">
        <title>Biogeographic distribution of Paracoccus.</title>
        <authorList>
            <person name="Hollensteiner J."/>
            <person name="Leineberger J."/>
            <person name="Brinkhoff T."/>
            <person name="Daniel R."/>
        </authorList>
    </citation>
    <scope>NUCLEOTIDE SEQUENCE [LARGE SCALE GENOMIC DNA]</scope>
    <source>
        <strain evidence="3 5">DSM 18447</strain>
    </source>
</reference>
<accession>A0AA46A3R6</accession>
<dbReference type="EMBL" id="FTOU01000001">
    <property type="protein sequence ID" value="SIS49575.1"/>
    <property type="molecule type" value="Genomic_DNA"/>
</dbReference>
<dbReference type="SUPFAM" id="SSF55729">
    <property type="entry name" value="Acyl-CoA N-acyltransferases (Nat)"/>
    <property type="match status" value="1"/>
</dbReference>
<dbReference type="RefSeq" id="WP_076522206.1">
    <property type="nucleotide sequence ID" value="NZ_CP067140.1"/>
</dbReference>
<feature type="domain" description="N-acetyltransferase" evidence="1">
    <location>
        <begin position="4"/>
        <end position="153"/>
    </location>
</feature>
<keyword evidence="5" id="KW-1185">Reference proteome</keyword>
<dbReference type="PROSITE" id="PS51186">
    <property type="entry name" value="GNAT"/>
    <property type="match status" value="1"/>
</dbReference>
<dbReference type="AlphaFoldDB" id="A0AA46A3R6"/>
<evidence type="ECO:0000313" key="4">
    <source>
        <dbReference type="Proteomes" id="UP000186216"/>
    </source>
</evidence>
<evidence type="ECO:0000259" key="1">
    <source>
        <dbReference type="PROSITE" id="PS51186"/>
    </source>
</evidence>
<dbReference type="Gene3D" id="3.40.630.30">
    <property type="match status" value="1"/>
</dbReference>
<dbReference type="EMBL" id="CP067140">
    <property type="protein sequence ID" value="WCR03194.1"/>
    <property type="molecule type" value="Genomic_DNA"/>
</dbReference>
<sequence length="153" mass="16805">MSDIISRPYLPGDFSACLAIFDSNLPTLFAPEERAQFSEFLENLNARGSTYLVLTREDSVIACGGLLADEVTGKASLEWGMVEHALHGQGFGAKLTEARLTLARAIPTIVELTIETSQHSRGFYERLGFTVSKIIPDGFGPGLDRWDMTLPLR</sequence>
<reference evidence="2 4" key="1">
    <citation type="submission" date="2017-01" db="EMBL/GenBank/DDBJ databases">
        <authorList>
            <person name="Varghese N."/>
            <person name="Submissions S."/>
        </authorList>
    </citation>
    <scope>NUCLEOTIDE SEQUENCE [LARGE SCALE GENOMIC DNA]</scope>
    <source>
        <strain evidence="2 4">DSM 18447</strain>
    </source>
</reference>
<dbReference type="Proteomes" id="UP000186216">
    <property type="component" value="Unassembled WGS sequence"/>
</dbReference>
<dbReference type="Pfam" id="PF13673">
    <property type="entry name" value="Acetyltransf_10"/>
    <property type="match status" value="1"/>
</dbReference>
<dbReference type="InterPro" id="IPR016181">
    <property type="entry name" value="Acyl_CoA_acyltransferase"/>
</dbReference>